<proteinExistence type="inferred from homology"/>
<evidence type="ECO:0000259" key="6">
    <source>
        <dbReference type="Pfam" id="PF01494"/>
    </source>
</evidence>
<dbReference type="SUPFAM" id="SSF54373">
    <property type="entry name" value="FAD-linked reductases, C-terminal domain"/>
    <property type="match status" value="1"/>
</dbReference>
<evidence type="ECO:0000259" key="7">
    <source>
        <dbReference type="Pfam" id="PF07976"/>
    </source>
</evidence>
<evidence type="ECO:0008006" key="10">
    <source>
        <dbReference type="Google" id="ProtNLM"/>
    </source>
</evidence>
<dbReference type="GO" id="GO:0016709">
    <property type="term" value="F:oxidoreductase activity, acting on paired donors, with incorporation or reduction of molecular oxygen, NAD(P)H as one donor, and incorporation of one atom of oxygen"/>
    <property type="evidence" value="ECO:0007669"/>
    <property type="project" value="UniProtKB-ARBA"/>
</dbReference>
<dbReference type="Pfam" id="PF07976">
    <property type="entry name" value="Phe_hydrox_dim"/>
    <property type="match status" value="1"/>
</dbReference>
<dbReference type="InterPro" id="IPR050641">
    <property type="entry name" value="RIFMO-like"/>
</dbReference>
<dbReference type="SUPFAM" id="SSF52833">
    <property type="entry name" value="Thioredoxin-like"/>
    <property type="match status" value="1"/>
</dbReference>
<comment type="similarity">
    <text evidence="2">Belongs to the PheA/TfdB FAD monooxygenase family.</text>
</comment>
<dbReference type="PANTHER" id="PTHR43004:SF19">
    <property type="entry name" value="BINDING MONOOXYGENASE, PUTATIVE (JCVI)-RELATED"/>
    <property type="match status" value="1"/>
</dbReference>
<feature type="domain" description="Phenol hydroxylase-like C-terminal dimerisation" evidence="7">
    <location>
        <begin position="413"/>
        <end position="606"/>
    </location>
</feature>
<organism evidence="8 9">
    <name type="scientific">Cladonia borealis</name>
    <dbReference type="NCBI Taxonomy" id="184061"/>
    <lineage>
        <taxon>Eukaryota</taxon>
        <taxon>Fungi</taxon>
        <taxon>Dikarya</taxon>
        <taxon>Ascomycota</taxon>
        <taxon>Pezizomycotina</taxon>
        <taxon>Lecanoromycetes</taxon>
        <taxon>OSLEUM clade</taxon>
        <taxon>Lecanoromycetidae</taxon>
        <taxon>Lecanorales</taxon>
        <taxon>Lecanorineae</taxon>
        <taxon>Cladoniaceae</taxon>
        <taxon>Cladonia</taxon>
    </lineage>
</organism>
<evidence type="ECO:0000313" key="9">
    <source>
        <dbReference type="Proteomes" id="UP001166286"/>
    </source>
</evidence>
<dbReference type="GO" id="GO:0071949">
    <property type="term" value="F:FAD binding"/>
    <property type="evidence" value="ECO:0007669"/>
    <property type="project" value="InterPro"/>
</dbReference>
<protein>
    <recommendedName>
        <fullName evidence="10">FAD binding domain-containing protein</fullName>
    </recommendedName>
</protein>
<evidence type="ECO:0000256" key="1">
    <source>
        <dbReference type="ARBA" id="ARBA00001974"/>
    </source>
</evidence>
<dbReference type="EMBL" id="JAFEKC020000005">
    <property type="protein sequence ID" value="KAK0514575.1"/>
    <property type="molecule type" value="Genomic_DNA"/>
</dbReference>
<dbReference type="CDD" id="cd02979">
    <property type="entry name" value="PHOX_C"/>
    <property type="match status" value="1"/>
</dbReference>
<dbReference type="Gene3D" id="3.50.50.60">
    <property type="entry name" value="FAD/NAD(P)-binding domain"/>
    <property type="match status" value="1"/>
</dbReference>
<feature type="domain" description="FAD-binding" evidence="6">
    <location>
        <begin position="13"/>
        <end position="377"/>
    </location>
</feature>
<dbReference type="InterPro" id="IPR002938">
    <property type="entry name" value="FAD-bd"/>
</dbReference>
<keyword evidence="3" id="KW-0285">Flavoprotein</keyword>
<dbReference type="Gene3D" id="3.40.30.20">
    <property type="match status" value="1"/>
</dbReference>
<evidence type="ECO:0000313" key="8">
    <source>
        <dbReference type="EMBL" id="KAK0514575.1"/>
    </source>
</evidence>
<dbReference type="PRINTS" id="PR00420">
    <property type="entry name" value="RNGMNOXGNASE"/>
</dbReference>
<comment type="cofactor">
    <cofactor evidence="1">
        <name>FAD</name>
        <dbReference type="ChEBI" id="CHEBI:57692"/>
    </cofactor>
</comment>
<keyword evidence="9" id="KW-1185">Reference proteome</keyword>
<evidence type="ECO:0000256" key="4">
    <source>
        <dbReference type="ARBA" id="ARBA00022827"/>
    </source>
</evidence>
<evidence type="ECO:0000256" key="5">
    <source>
        <dbReference type="ARBA" id="ARBA00023002"/>
    </source>
</evidence>
<dbReference type="InterPro" id="IPR036249">
    <property type="entry name" value="Thioredoxin-like_sf"/>
</dbReference>
<name>A0AA39V969_9LECA</name>
<sequence length="675" mass="75719">MATHSAFPEDVAVDVLLVGAGPAGYMAAVTLARYGVDFRMIDQRAETIQGGQAGGIQARTQEVWQTLDLRYPLNAKGNHVTECAFWGPNADGELERTHVAKECVHPTPYPYILAVAQKEVEEVFDSDLNSRGHYVDRPTQLLHFEYTNDIEYPIHARVRHKFRNTTSVYRCKYLVGSDGAASTTRRLLGVQSESESTEDDVWLVGDMELETDFPDHRRRSQIRSPAGAILLIPHAGWNRIYTQLTPEEITRLQGIDESKLGMTTRWKDAEMLNIFQTRVKEALGKYTGDIKRVQWMSQYRIKQRLTKDFYDGNRVFVIGDACHTHSPKAAQGLNVSMMDAYNLTWKLALVLQGKAQPLVLATYNTERKQIAEELIDFDVKYSHIFSKKEYLDGNAEVHALYDKAHGFTTGVGIHYQDNPLVDHSSTASINMNNLEPLTPGKRLHALTAIRHIDGSTTDILDDLPSNGRFHLFIFAGNALSQDRLQQCAVYLNSADSILTRYSSGFAKPWAFEDIRHTKSENKGRVIDLFLIHMDSHHDFNLARLPAPFPNWQYRVYSDKNGKEHEDHGVDPSIGAMALVRPDGYISMVTGLDGGPSITKLMDNFMIIPQPVHQKANGHVNGNSESHGLKHVRIKGSCNGFCNGIANGDGTLLPRPETKVASEWLYGGVDVRMPVF</sequence>
<dbReference type="InterPro" id="IPR036188">
    <property type="entry name" value="FAD/NAD-bd_sf"/>
</dbReference>
<dbReference type="PANTHER" id="PTHR43004">
    <property type="entry name" value="TRK SYSTEM POTASSIUM UPTAKE PROTEIN"/>
    <property type="match status" value="1"/>
</dbReference>
<dbReference type="InterPro" id="IPR012941">
    <property type="entry name" value="Phe_hydrox_C_dim_dom"/>
</dbReference>
<keyword evidence="5" id="KW-0560">Oxidoreductase</keyword>
<comment type="caution">
    <text evidence="8">The sequence shown here is derived from an EMBL/GenBank/DDBJ whole genome shotgun (WGS) entry which is preliminary data.</text>
</comment>
<dbReference type="Pfam" id="PF01494">
    <property type="entry name" value="FAD_binding_3"/>
    <property type="match status" value="1"/>
</dbReference>
<keyword evidence="4" id="KW-0274">FAD</keyword>
<dbReference type="SUPFAM" id="SSF51905">
    <property type="entry name" value="FAD/NAD(P)-binding domain"/>
    <property type="match status" value="1"/>
</dbReference>
<accession>A0AA39V969</accession>
<reference evidence="8" key="1">
    <citation type="submission" date="2023-03" db="EMBL/GenBank/DDBJ databases">
        <title>Complete genome of Cladonia borealis.</title>
        <authorList>
            <person name="Park H."/>
        </authorList>
    </citation>
    <scope>NUCLEOTIDE SEQUENCE</scope>
    <source>
        <strain evidence="8">ANT050790</strain>
    </source>
</reference>
<dbReference type="AlphaFoldDB" id="A0AA39V969"/>
<evidence type="ECO:0000256" key="3">
    <source>
        <dbReference type="ARBA" id="ARBA00022630"/>
    </source>
</evidence>
<dbReference type="InterPro" id="IPR038220">
    <property type="entry name" value="PHOX_C_sf"/>
</dbReference>
<evidence type="ECO:0000256" key="2">
    <source>
        <dbReference type="ARBA" id="ARBA00007801"/>
    </source>
</evidence>
<dbReference type="Proteomes" id="UP001166286">
    <property type="component" value="Unassembled WGS sequence"/>
</dbReference>
<dbReference type="Gene3D" id="3.30.9.10">
    <property type="entry name" value="D-Amino Acid Oxidase, subunit A, domain 2"/>
    <property type="match status" value="1"/>
</dbReference>
<gene>
    <name evidence="8" type="ORF">JMJ35_003192</name>
</gene>